<name>A0A7J6DZR1_CANSA</name>
<dbReference type="PANTHER" id="PTHR33710:SF71">
    <property type="entry name" value="ENDONUCLEASE_EXONUCLEASE_PHOSPHATASE DOMAIN-CONTAINING PROTEIN"/>
    <property type="match status" value="1"/>
</dbReference>
<dbReference type="InterPro" id="IPR036691">
    <property type="entry name" value="Endo/exonu/phosph_ase_sf"/>
</dbReference>
<organism evidence="2 3">
    <name type="scientific">Cannabis sativa</name>
    <name type="common">Hemp</name>
    <name type="synonym">Marijuana</name>
    <dbReference type="NCBI Taxonomy" id="3483"/>
    <lineage>
        <taxon>Eukaryota</taxon>
        <taxon>Viridiplantae</taxon>
        <taxon>Streptophyta</taxon>
        <taxon>Embryophyta</taxon>
        <taxon>Tracheophyta</taxon>
        <taxon>Spermatophyta</taxon>
        <taxon>Magnoliopsida</taxon>
        <taxon>eudicotyledons</taxon>
        <taxon>Gunneridae</taxon>
        <taxon>Pentapetalae</taxon>
        <taxon>rosids</taxon>
        <taxon>fabids</taxon>
        <taxon>Rosales</taxon>
        <taxon>Cannabaceae</taxon>
        <taxon>Cannabis</taxon>
    </lineage>
</organism>
<dbReference type="EMBL" id="JAATIQ010000552">
    <property type="protein sequence ID" value="KAF4351647.1"/>
    <property type="molecule type" value="Genomic_DNA"/>
</dbReference>
<accession>A0A7J6DZR1</accession>
<sequence>MQPRARSVVPSELILSSSPFIGVPVRPPPTQMSDGSTHPTQMPLAAIKRNPPLLSLVISITGNFLIHHNSSAAVPSVINSALHPISISSKLSYNGNPNFDFAFMETIPPEPPWAMISPIVVEDTSQILGATVIYAGIIDYSLDMEKLLPTVILWPEHILNHFRQILTPALRMDDLSNTFTASLNLTALETQIYSFTDTPDHPEDDGRDEPSAFLAVKLLTTRHFNSEAFKNRLKQILRPHIANPASLAPTPPYRFHQALIITEGPFNEPTSAYGVQHLSQPQTTLMGLHTTNPSPTFNLNHSPPTTTIWQSNQHVAASTNLAPQAHSPVPPPNNTTPSTLPPFPTVTVAEQLATSLPRPITTSAEALVATTGTPQHVVPVSQAFSTILADLHPSQPLRFAVGSSAITAPSSSRVWKFKPQRPDGNLFTWTNRQKQPNHTQERLDWCLSNNAWDAIFPDSQLNHGDFFGSDHRPLILTLQYMNGHRNQKPRFIFDKLWMTEPGFEDCLRDAWIQTNRNPHSNPLIGLKERLTTCSSRLTHWKQSLGPPLATQIRLRKSIGDGTTINIFNDAWIPGYGQLNYLRYSNVDMTVASLLTPDKQWNHALIQSLFPSDISQAITAIPLHPISTHDTYFWSLTPHGSYTVNSGYHLAHTKLHQNEPSSSDSKSSNDWWKKLWALPLPPKLKHFLWRACYDILPTSRNLFNRKTLHSPHYSRCHYHDETLEHALFRCPASQKLWNCRNSWIHEGISPSPDQVLRDTSAYMEQYTTCNKKSPSLSPASNDHHQHNNNCPSSSTFHHRLLVDAAQDLQLLKMGFGMTIHTSSGEVLLNLAKPQNSITTPLIMEA</sequence>
<evidence type="ECO:0000259" key="1">
    <source>
        <dbReference type="Pfam" id="PF13966"/>
    </source>
</evidence>
<dbReference type="InterPro" id="IPR026960">
    <property type="entry name" value="RVT-Znf"/>
</dbReference>
<comment type="caution">
    <text evidence="2">The sequence shown here is derived from an EMBL/GenBank/DDBJ whole genome shotgun (WGS) entry which is preliminary data.</text>
</comment>
<evidence type="ECO:0000313" key="2">
    <source>
        <dbReference type="EMBL" id="KAF4351647.1"/>
    </source>
</evidence>
<protein>
    <recommendedName>
        <fullName evidence="1">Reverse transcriptase zinc-binding domain-containing protein</fullName>
    </recommendedName>
</protein>
<dbReference type="PANTHER" id="PTHR33710">
    <property type="entry name" value="BNAC02G09200D PROTEIN"/>
    <property type="match status" value="1"/>
</dbReference>
<dbReference type="SUPFAM" id="SSF56219">
    <property type="entry name" value="DNase I-like"/>
    <property type="match status" value="1"/>
</dbReference>
<dbReference type="Pfam" id="PF13966">
    <property type="entry name" value="zf-RVT"/>
    <property type="match status" value="1"/>
</dbReference>
<reference evidence="2 3" key="1">
    <citation type="journal article" date="2020" name="bioRxiv">
        <title>Sequence and annotation of 42 cannabis genomes reveals extensive copy number variation in cannabinoid synthesis and pathogen resistance genes.</title>
        <authorList>
            <person name="Mckernan K.J."/>
            <person name="Helbert Y."/>
            <person name="Kane L.T."/>
            <person name="Ebling H."/>
            <person name="Zhang L."/>
            <person name="Liu B."/>
            <person name="Eaton Z."/>
            <person name="Mclaughlin S."/>
            <person name="Kingan S."/>
            <person name="Baybayan P."/>
            <person name="Concepcion G."/>
            <person name="Jordan M."/>
            <person name="Riva A."/>
            <person name="Barbazuk W."/>
            <person name="Harkins T."/>
        </authorList>
    </citation>
    <scope>NUCLEOTIDE SEQUENCE [LARGE SCALE GENOMIC DNA]</scope>
    <source>
        <strain evidence="3">cv. Jamaican Lion 4</strain>
        <tissue evidence="2">Leaf</tissue>
    </source>
</reference>
<proteinExistence type="predicted"/>
<keyword evidence="3" id="KW-1185">Reference proteome</keyword>
<dbReference type="Gene3D" id="3.60.10.10">
    <property type="entry name" value="Endonuclease/exonuclease/phosphatase"/>
    <property type="match status" value="1"/>
</dbReference>
<gene>
    <name evidence="2" type="ORF">G4B88_025093</name>
</gene>
<dbReference type="AlphaFoldDB" id="A0A7J6DZR1"/>
<dbReference type="Proteomes" id="UP000583929">
    <property type="component" value="Unassembled WGS sequence"/>
</dbReference>
<feature type="domain" description="Reverse transcriptase zinc-binding" evidence="1">
    <location>
        <begin position="642"/>
        <end position="736"/>
    </location>
</feature>
<evidence type="ECO:0000313" key="3">
    <source>
        <dbReference type="Proteomes" id="UP000583929"/>
    </source>
</evidence>